<dbReference type="Pfam" id="PF06862">
    <property type="entry name" value="Utp25_C"/>
    <property type="match status" value="1"/>
</dbReference>
<proteinExistence type="predicted"/>
<evidence type="ECO:0000313" key="3">
    <source>
        <dbReference type="Proteomes" id="UP000326759"/>
    </source>
</evidence>
<evidence type="ECO:0000313" key="2">
    <source>
        <dbReference type="EMBL" id="KAB7494184.1"/>
    </source>
</evidence>
<organism evidence="2 3">
    <name type="scientific">Armadillidium nasatum</name>
    <dbReference type="NCBI Taxonomy" id="96803"/>
    <lineage>
        <taxon>Eukaryota</taxon>
        <taxon>Metazoa</taxon>
        <taxon>Ecdysozoa</taxon>
        <taxon>Arthropoda</taxon>
        <taxon>Crustacea</taxon>
        <taxon>Multicrustacea</taxon>
        <taxon>Malacostraca</taxon>
        <taxon>Eumalacostraca</taxon>
        <taxon>Peracarida</taxon>
        <taxon>Isopoda</taxon>
        <taxon>Oniscidea</taxon>
        <taxon>Crinocheta</taxon>
        <taxon>Armadillidiidae</taxon>
        <taxon>Armadillidium</taxon>
    </lineage>
</organism>
<reference evidence="2 3" key="1">
    <citation type="journal article" date="2019" name="PLoS Biol.">
        <title>Sex chromosomes control vertical transmission of feminizing Wolbachia symbionts in an isopod.</title>
        <authorList>
            <person name="Becking T."/>
            <person name="Chebbi M.A."/>
            <person name="Giraud I."/>
            <person name="Moumen B."/>
            <person name="Laverre T."/>
            <person name="Caubet Y."/>
            <person name="Peccoud J."/>
            <person name="Gilbert C."/>
            <person name="Cordaux R."/>
        </authorList>
    </citation>
    <scope>NUCLEOTIDE SEQUENCE [LARGE SCALE GENOMIC DNA]</scope>
    <source>
        <strain evidence="2">ANa2</strain>
        <tissue evidence="2">Whole body excluding digestive tract and cuticle</tissue>
    </source>
</reference>
<comment type="caution">
    <text evidence="2">The sequence shown here is derived from an EMBL/GenBank/DDBJ whole genome shotgun (WGS) entry which is preliminary data.</text>
</comment>
<dbReference type="AlphaFoldDB" id="A0A5N5SJE8"/>
<sequence length="178" mass="21311">NPNVLEFDATFNYFTKELLPRLRKKNTSHVLIYIPDYCDYVRLNYYFHKDGGTSFATINEYMIDENSKVAKARSLFFDGKKKFLLYTERFHFHRRYKIKGVRHIVFYSPPLYPHFFKEVCELLSEENQNRREKFDSISYIYLLYHLADKGKLIDLIGTNKALEMLKSGKNYHSYLTGI</sequence>
<dbReference type="GO" id="GO:0019843">
    <property type="term" value="F:rRNA binding"/>
    <property type="evidence" value="ECO:0007669"/>
    <property type="project" value="TreeGrafter"/>
</dbReference>
<evidence type="ECO:0000259" key="1">
    <source>
        <dbReference type="Pfam" id="PF06862"/>
    </source>
</evidence>
<feature type="domain" description="UTP25 C-terminal" evidence="1">
    <location>
        <begin position="6"/>
        <end position="173"/>
    </location>
</feature>
<gene>
    <name evidence="2" type="primary">DIEXF</name>
    <name evidence="2" type="ORF">Anas_03283</name>
</gene>
<dbReference type="PANTHER" id="PTHR12933">
    <property type="entry name" value="ORF PROTEIN-RELATED"/>
    <property type="match status" value="1"/>
</dbReference>
<dbReference type="Proteomes" id="UP000326759">
    <property type="component" value="Unassembled WGS sequence"/>
</dbReference>
<dbReference type="PANTHER" id="PTHR12933:SF0">
    <property type="entry name" value="U3 SMALL NUCLEOLAR RNA-ASSOCIATED PROTEIN 25 HOMOLOG"/>
    <property type="match status" value="1"/>
</dbReference>
<dbReference type="EMBL" id="SEYY01024362">
    <property type="protein sequence ID" value="KAB7494184.1"/>
    <property type="molecule type" value="Genomic_DNA"/>
</dbReference>
<protein>
    <submittedName>
        <fullName evidence="2">Digestive organ expansion factor-like protein</fullName>
    </submittedName>
</protein>
<dbReference type="OrthoDB" id="10264378at2759"/>
<dbReference type="InterPro" id="IPR053939">
    <property type="entry name" value="UTP25_C"/>
</dbReference>
<dbReference type="GO" id="GO:0032040">
    <property type="term" value="C:small-subunit processome"/>
    <property type="evidence" value="ECO:0007669"/>
    <property type="project" value="TreeGrafter"/>
</dbReference>
<keyword evidence="3" id="KW-1185">Reference proteome</keyword>
<dbReference type="InterPro" id="IPR010678">
    <property type="entry name" value="UTP25"/>
</dbReference>
<dbReference type="GO" id="GO:0000462">
    <property type="term" value="P:maturation of SSU-rRNA from tricistronic rRNA transcript (SSU-rRNA, 5.8S rRNA, LSU-rRNA)"/>
    <property type="evidence" value="ECO:0007669"/>
    <property type="project" value="TreeGrafter"/>
</dbReference>
<feature type="non-terminal residue" evidence="2">
    <location>
        <position position="1"/>
    </location>
</feature>
<dbReference type="GO" id="GO:0034511">
    <property type="term" value="F:U3 snoRNA binding"/>
    <property type="evidence" value="ECO:0007669"/>
    <property type="project" value="InterPro"/>
</dbReference>
<name>A0A5N5SJE8_9CRUS</name>
<accession>A0A5N5SJE8</accession>